<feature type="compositionally biased region" description="Polar residues" evidence="2">
    <location>
        <begin position="60"/>
        <end position="69"/>
    </location>
</feature>
<dbReference type="AlphaFoldDB" id="A0A6A5C4U1"/>
<proteinExistence type="predicted"/>
<dbReference type="VEuPathDB" id="AmoebaDB:NF0019940"/>
<keyword evidence="4" id="KW-1185">Reference proteome</keyword>
<dbReference type="VEuPathDB" id="AmoebaDB:FDP41_013563"/>
<keyword evidence="1" id="KW-0175">Coiled coil</keyword>
<dbReference type="VEuPathDB" id="AmoebaDB:NfTy_028030"/>
<dbReference type="OMA" id="SWFCDEL"/>
<gene>
    <name evidence="3" type="ORF">FDP41_013563</name>
</gene>
<comment type="caution">
    <text evidence="3">The sequence shown here is derived from an EMBL/GenBank/DDBJ whole genome shotgun (WGS) entry which is preliminary data.</text>
</comment>
<feature type="coiled-coil region" evidence="1">
    <location>
        <begin position="139"/>
        <end position="173"/>
    </location>
</feature>
<dbReference type="GeneID" id="68120778"/>
<feature type="region of interest" description="Disordered" evidence="2">
    <location>
        <begin position="55"/>
        <end position="88"/>
    </location>
</feature>
<sequence>MSHSQISSSQLEGNFTMFGSNQTSLSIGLQQPQQTSFNSQATTFLAKCSSLSMSKPTSSPQLSKSQQCLNGRGKSITDNKKSSQSTSQKDLLIMPQCLIPLNTNGQDQGSYSSNSQSTTLDNFLMKSKQPSSTTILIEKEWFQTKLNNIESQIQALEKQSNQGQEEISCHLNNMLKKVNEIDVWHQELTSVNEERHLEVMQNNAQAQVIKTLSNNVQEITCSLQVLLKKIEEEDDAPAGKNKISKQKKMLRKNSQFEKAMQNMIQDKTVLKLKHKNDAAIDDSWFCDEL</sequence>
<accession>A0A6A5C4U1</accession>
<evidence type="ECO:0000256" key="1">
    <source>
        <dbReference type="SAM" id="Coils"/>
    </source>
</evidence>
<dbReference type="Proteomes" id="UP000444721">
    <property type="component" value="Unassembled WGS sequence"/>
</dbReference>
<evidence type="ECO:0000256" key="2">
    <source>
        <dbReference type="SAM" id="MobiDB-lite"/>
    </source>
</evidence>
<protein>
    <submittedName>
        <fullName evidence="3">Uncharacterized protein</fullName>
    </submittedName>
</protein>
<dbReference type="EMBL" id="VFQX01000019">
    <property type="protein sequence ID" value="KAF0980349.1"/>
    <property type="molecule type" value="Genomic_DNA"/>
</dbReference>
<evidence type="ECO:0000313" key="4">
    <source>
        <dbReference type="Proteomes" id="UP000444721"/>
    </source>
</evidence>
<name>A0A6A5C4U1_NAEFO</name>
<organism evidence="3 4">
    <name type="scientific">Naegleria fowleri</name>
    <name type="common">Brain eating amoeba</name>
    <dbReference type="NCBI Taxonomy" id="5763"/>
    <lineage>
        <taxon>Eukaryota</taxon>
        <taxon>Discoba</taxon>
        <taxon>Heterolobosea</taxon>
        <taxon>Tetramitia</taxon>
        <taxon>Eutetramitia</taxon>
        <taxon>Vahlkampfiidae</taxon>
        <taxon>Naegleria</taxon>
    </lineage>
</organism>
<dbReference type="RefSeq" id="XP_044565062.1">
    <property type="nucleotide sequence ID" value="XM_044704207.1"/>
</dbReference>
<reference evidence="3 4" key="1">
    <citation type="journal article" date="2019" name="Sci. Rep.">
        <title>Nanopore sequencing improves the draft genome of the human pathogenic amoeba Naegleria fowleri.</title>
        <authorList>
            <person name="Liechti N."/>
            <person name="Schurch N."/>
            <person name="Bruggmann R."/>
            <person name="Wittwer M."/>
        </authorList>
    </citation>
    <scope>NUCLEOTIDE SEQUENCE [LARGE SCALE GENOMIC DNA]</scope>
    <source>
        <strain evidence="3 4">ATCC 30894</strain>
    </source>
</reference>
<evidence type="ECO:0000313" key="3">
    <source>
        <dbReference type="EMBL" id="KAF0980349.1"/>
    </source>
</evidence>